<dbReference type="SUPFAM" id="SSF141673">
    <property type="entry name" value="MOSC N-terminal domain-like"/>
    <property type="match status" value="1"/>
</dbReference>
<dbReference type="InterPro" id="IPR005303">
    <property type="entry name" value="MOCOS_middle"/>
</dbReference>
<dbReference type="GeneID" id="37047042"/>
<dbReference type="GO" id="GO:0030151">
    <property type="term" value="F:molybdenum ion binding"/>
    <property type="evidence" value="ECO:0007669"/>
    <property type="project" value="InterPro"/>
</dbReference>
<dbReference type="GO" id="GO:0030170">
    <property type="term" value="F:pyridoxal phosphate binding"/>
    <property type="evidence" value="ECO:0007669"/>
    <property type="project" value="InterPro"/>
</dbReference>
<feature type="compositionally biased region" description="Polar residues" evidence="1">
    <location>
        <begin position="232"/>
        <end position="251"/>
    </location>
</feature>
<dbReference type="PANTHER" id="PTHR14237:SF19">
    <property type="entry name" value="MITOCHONDRIAL AMIDOXIME REDUCING COMPONENT 1"/>
    <property type="match status" value="1"/>
</dbReference>
<reference evidence="3 4" key="1">
    <citation type="journal article" date="2018" name="Mol. Biol. Evol.">
        <title>Broad Genomic Sampling Reveals a Smut Pathogenic Ancestry of the Fungal Clade Ustilaginomycotina.</title>
        <authorList>
            <person name="Kijpornyongpan T."/>
            <person name="Mondo S.J."/>
            <person name="Barry K."/>
            <person name="Sandor L."/>
            <person name="Lee J."/>
            <person name="Lipzen A."/>
            <person name="Pangilinan J."/>
            <person name="LaButti K."/>
            <person name="Hainaut M."/>
            <person name="Henrissat B."/>
            <person name="Grigoriev I.V."/>
            <person name="Spatafora J.W."/>
            <person name="Aime M.C."/>
        </authorList>
    </citation>
    <scope>NUCLEOTIDE SEQUENCE [LARGE SCALE GENOMIC DNA]</scope>
    <source>
        <strain evidence="3 4">MCA 4198</strain>
    </source>
</reference>
<dbReference type="GO" id="GO:0003824">
    <property type="term" value="F:catalytic activity"/>
    <property type="evidence" value="ECO:0007669"/>
    <property type="project" value="InterPro"/>
</dbReference>
<dbReference type="STRING" id="215250.A0A316YM20"/>
<organism evidence="3 4">
    <name type="scientific">Acaromyces ingoldii</name>
    <dbReference type="NCBI Taxonomy" id="215250"/>
    <lineage>
        <taxon>Eukaryota</taxon>
        <taxon>Fungi</taxon>
        <taxon>Dikarya</taxon>
        <taxon>Basidiomycota</taxon>
        <taxon>Ustilaginomycotina</taxon>
        <taxon>Exobasidiomycetes</taxon>
        <taxon>Exobasidiales</taxon>
        <taxon>Cryptobasidiaceae</taxon>
        <taxon>Acaromyces</taxon>
    </lineage>
</organism>
<dbReference type="InParanoid" id="A0A316YM20"/>
<evidence type="ECO:0000259" key="2">
    <source>
        <dbReference type="PROSITE" id="PS51340"/>
    </source>
</evidence>
<dbReference type="RefSeq" id="XP_025376321.1">
    <property type="nucleotide sequence ID" value="XM_025525126.1"/>
</dbReference>
<dbReference type="Pfam" id="PF03476">
    <property type="entry name" value="MOSC_N"/>
    <property type="match status" value="1"/>
</dbReference>
<dbReference type="OrthoDB" id="17255at2759"/>
<dbReference type="PANTHER" id="PTHR14237">
    <property type="entry name" value="MOLYBDOPTERIN COFACTOR SULFURASE MOSC"/>
    <property type="match status" value="1"/>
</dbReference>
<dbReference type="AlphaFoldDB" id="A0A316YM20"/>
<keyword evidence="4" id="KW-1185">Reference proteome</keyword>
<evidence type="ECO:0000256" key="1">
    <source>
        <dbReference type="SAM" id="MobiDB-lite"/>
    </source>
</evidence>
<proteinExistence type="predicted"/>
<dbReference type="Proteomes" id="UP000245768">
    <property type="component" value="Unassembled WGS sequence"/>
</dbReference>
<name>A0A316YM20_9BASI</name>
<evidence type="ECO:0000313" key="4">
    <source>
        <dbReference type="Proteomes" id="UP000245768"/>
    </source>
</evidence>
<dbReference type="EMBL" id="KZ819637">
    <property type="protein sequence ID" value="PWN89123.1"/>
    <property type="molecule type" value="Genomic_DNA"/>
</dbReference>
<dbReference type="PROSITE" id="PS51340">
    <property type="entry name" value="MOSC"/>
    <property type="match status" value="1"/>
</dbReference>
<protein>
    <recommendedName>
        <fullName evidence="2">MOSC domain-containing protein</fullName>
    </recommendedName>
</protein>
<feature type="domain" description="MOSC" evidence="2">
    <location>
        <begin position="167"/>
        <end position="439"/>
    </location>
</feature>
<dbReference type="InterPro" id="IPR005302">
    <property type="entry name" value="MoCF_Sase_C"/>
</dbReference>
<evidence type="ECO:0000313" key="3">
    <source>
        <dbReference type="EMBL" id="PWN89123.1"/>
    </source>
</evidence>
<sequence length="455" mass="49790">MSLLAVSSAASRLYESAQTALGIVPEHAESINKELRIERLFVHPIKSCRGTSVQEAHFDEGGLHYDRSWLIIDAKTHKFQTARDLPKMVTISPSMDVAANLLRIEVPNAEEGQGSATIVETPLEPARADVEQMELIKDIELWGTQVDGYAVSAEADAALTTFFGKQVRLVRKGPARRNAGLDDPRGDESAMHFQDFYPLLVATSASLQHVRETLLASVHSSSLLEQPRPRDTNSGQVDASSAATPESQSASGEKVPPGGWDVSSQGSTDAQKEKVTAYKVPNGVRREYWTPEVLAQFEIERFRPNILVGDASAPGSIEKEAGEHGHWQESQGLVPWEEDSWTHIEVFSPTEAKKGLGFGSQVEGKGIGIECCIRCARCLVPSVDPKTGVRDPHIPYLVLQKFRQVQPEMAKIGKPCFGMLSSPCQAQGTLKVGDTIRVTRTTDPAKRTITMTKKK</sequence>
<feature type="region of interest" description="Disordered" evidence="1">
    <location>
        <begin position="221"/>
        <end position="274"/>
    </location>
</feature>
<accession>A0A316YM20</accession>
<gene>
    <name evidence="3" type="ORF">FA10DRAFT_302497</name>
</gene>